<accession>A0A7M4DN33</accession>
<dbReference type="InterPro" id="IPR029062">
    <property type="entry name" value="Class_I_gatase-like"/>
</dbReference>
<comment type="caution">
    <text evidence="3">The sequence shown here is derived from an EMBL/GenBank/DDBJ whole genome shotgun (WGS) entry which is preliminary data.</text>
</comment>
<gene>
    <name evidence="3" type="ORF">HALOF300_03561</name>
</gene>
<feature type="compositionally biased region" description="Polar residues" evidence="1">
    <location>
        <begin position="45"/>
        <end position="59"/>
    </location>
</feature>
<dbReference type="Pfam" id="PF06283">
    <property type="entry name" value="ThuA"/>
    <property type="match status" value="1"/>
</dbReference>
<evidence type="ECO:0000256" key="1">
    <source>
        <dbReference type="SAM" id="MobiDB-lite"/>
    </source>
</evidence>
<proteinExistence type="predicted"/>
<evidence type="ECO:0000313" key="3">
    <source>
        <dbReference type="EMBL" id="VZO38843.1"/>
    </source>
</evidence>
<organism evidence="3 4">
    <name type="scientific">Occultella aeris</name>
    <dbReference type="NCBI Taxonomy" id="2761496"/>
    <lineage>
        <taxon>Bacteria</taxon>
        <taxon>Bacillati</taxon>
        <taxon>Actinomycetota</taxon>
        <taxon>Actinomycetes</taxon>
        <taxon>Micrococcales</taxon>
        <taxon>Ruaniaceae</taxon>
        <taxon>Occultella</taxon>
    </lineage>
</organism>
<dbReference type="Gene3D" id="3.40.50.880">
    <property type="match status" value="1"/>
</dbReference>
<dbReference type="CDD" id="cd03128">
    <property type="entry name" value="GAT_1"/>
    <property type="match status" value="1"/>
</dbReference>
<name>A0A7M4DN33_9MICO</name>
<dbReference type="PANTHER" id="PTHR40469:SF2">
    <property type="entry name" value="GALACTOSE-BINDING DOMAIN-LIKE SUPERFAMILY PROTEIN"/>
    <property type="match status" value="1"/>
</dbReference>
<dbReference type="PANTHER" id="PTHR40469">
    <property type="entry name" value="SECRETED GLYCOSYL HYDROLASE"/>
    <property type="match status" value="1"/>
</dbReference>
<dbReference type="AlphaFoldDB" id="A0A7M4DN33"/>
<keyword evidence="4" id="KW-1185">Reference proteome</keyword>
<feature type="region of interest" description="Disordered" evidence="1">
    <location>
        <begin position="12"/>
        <end position="59"/>
    </location>
</feature>
<evidence type="ECO:0000259" key="2">
    <source>
        <dbReference type="Pfam" id="PF06283"/>
    </source>
</evidence>
<sequence length="277" mass="29833">MLAETAYRIGVWPRGGHDVGPGAPDAPIGSGENRQSSVELDETTWQDPKGDQMSTDQQPPTAVVLTGVGRYADPWHDFAGTSAQIVERLGELGVSARVSGTDEATFAFDDVSLLVVDAGGGSTPAPALAQGHARAAVLAFARAGRPVLATHAASNTFFETPEWAEVLGGRWVPGISMHPPLDTTVVRVVGADHPITAGLGDFEATDERYSYLETARDVTVLVTHAHDERDHPLVWARERAGARVVYDAFGHDPRAYSRPGRIELLRREVDWLLRRTG</sequence>
<evidence type="ECO:0000313" key="4">
    <source>
        <dbReference type="Proteomes" id="UP000419743"/>
    </source>
</evidence>
<protein>
    <submittedName>
        <fullName evidence="3">Trehalose utilization</fullName>
    </submittedName>
</protein>
<dbReference type="Proteomes" id="UP000419743">
    <property type="component" value="Unassembled WGS sequence"/>
</dbReference>
<dbReference type="EMBL" id="CACRYJ010000053">
    <property type="protein sequence ID" value="VZO38843.1"/>
    <property type="molecule type" value="Genomic_DNA"/>
</dbReference>
<reference evidence="3 4" key="1">
    <citation type="submission" date="2019-11" db="EMBL/GenBank/DDBJ databases">
        <authorList>
            <person name="Criscuolo A."/>
        </authorList>
    </citation>
    <scope>NUCLEOTIDE SEQUENCE [LARGE SCALE GENOMIC DNA]</scope>
    <source>
        <strain evidence="3">CIP111667</strain>
    </source>
</reference>
<feature type="domain" description="ThuA-like" evidence="2">
    <location>
        <begin position="126"/>
        <end position="271"/>
    </location>
</feature>
<dbReference type="SUPFAM" id="SSF52317">
    <property type="entry name" value="Class I glutamine amidotransferase-like"/>
    <property type="match status" value="1"/>
</dbReference>
<dbReference type="InterPro" id="IPR029010">
    <property type="entry name" value="ThuA-like"/>
</dbReference>